<dbReference type="Proteomes" id="UP000234240">
    <property type="component" value="Unassembled WGS sequence"/>
</dbReference>
<proteinExistence type="predicted"/>
<organism evidence="2 3">
    <name type="scientific">Chimaeribacter californicus</name>
    <dbReference type="NCBI Taxonomy" id="2060067"/>
    <lineage>
        <taxon>Bacteria</taxon>
        <taxon>Pseudomonadati</taxon>
        <taxon>Pseudomonadota</taxon>
        <taxon>Gammaproteobacteria</taxon>
        <taxon>Enterobacterales</taxon>
        <taxon>Yersiniaceae</taxon>
        <taxon>Chimaeribacter</taxon>
    </lineage>
</organism>
<feature type="region of interest" description="Disordered" evidence="1">
    <location>
        <begin position="89"/>
        <end position="109"/>
    </location>
</feature>
<gene>
    <name evidence="2" type="ORF">CYR55_23105</name>
</gene>
<dbReference type="OrthoDB" id="9824742at2"/>
<evidence type="ECO:0000256" key="1">
    <source>
        <dbReference type="SAM" id="MobiDB-lite"/>
    </source>
</evidence>
<dbReference type="RefSeq" id="WP_146001054.1">
    <property type="nucleotide sequence ID" value="NZ_PJZF01000102.1"/>
</dbReference>
<sequence>MASNNALMMRFTREMFAPNGKRELSSTSDVDTGLANTLLGVLDGLTVSDARKSALPLKQFLVRSARDKLKFGDFDDVEALLRAMRAANGGRRDDGNSTLKDINRDALPV</sequence>
<feature type="non-terminal residue" evidence="2">
    <location>
        <position position="109"/>
    </location>
</feature>
<comment type="caution">
    <text evidence="2">The sequence shown here is derived from an EMBL/GenBank/DDBJ whole genome shotgun (WGS) entry which is preliminary data.</text>
</comment>
<name>A0A2N5DSL8_9GAMM</name>
<dbReference type="EMBL" id="PJZF01000102">
    <property type="protein sequence ID" value="PLR29072.1"/>
    <property type="molecule type" value="Genomic_DNA"/>
</dbReference>
<evidence type="ECO:0000313" key="3">
    <source>
        <dbReference type="Proteomes" id="UP000234240"/>
    </source>
</evidence>
<evidence type="ECO:0000313" key="2">
    <source>
        <dbReference type="EMBL" id="PLR29072.1"/>
    </source>
</evidence>
<keyword evidence="3" id="KW-1185">Reference proteome</keyword>
<accession>A0A2N5DSL8</accession>
<dbReference type="AlphaFoldDB" id="A0A2N5DSL8"/>
<reference evidence="2 3" key="1">
    <citation type="submission" date="2017-12" db="EMBL/GenBank/DDBJ databases">
        <title>Characterization of six clinical isolates of Enterochimera gen. nov., a novel genus of the Yersiniaciae family and the three species Enterochimera arupensis sp. nov., Enterochimera coloradensis sp. nov, and Enterochimera californica sp. nov.</title>
        <authorList>
            <person name="Rossi A."/>
            <person name="Fisher M."/>
        </authorList>
    </citation>
    <scope>NUCLEOTIDE SEQUENCE [LARGE SCALE GENOMIC DNA]</scope>
    <source>
        <strain evidence="3">2015-Iso6</strain>
    </source>
</reference>
<protein>
    <submittedName>
        <fullName evidence="2">Uncharacterized protein</fullName>
    </submittedName>
</protein>